<keyword evidence="2" id="KW-1185">Reference proteome</keyword>
<evidence type="ECO:0000313" key="2">
    <source>
        <dbReference type="Proteomes" id="UP001230908"/>
    </source>
</evidence>
<dbReference type="RefSeq" id="WP_308718670.1">
    <property type="nucleotide sequence ID" value="NZ_JAVHUY010000090.1"/>
</dbReference>
<dbReference type="Gene3D" id="3.30.160.160">
    <property type="entry name" value="YegP-like"/>
    <property type="match status" value="1"/>
</dbReference>
<comment type="caution">
    <text evidence="1">The sequence shown here is derived from an EMBL/GenBank/DDBJ whole genome shotgun (WGS) entry which is preliminary data.</text>
</comment>
<dbReference type="InterPro" id="IPR036913">
    <property type="entry name" value="YegP-like_sf"/>
</dbReference>
<accession>A0ABU0ZY69</accession>
<evidence type="ECO:0000313" key="1">
    <source>
        <dbReference type="EMBL" id="MDQ7911477.1"/>
    </source>
</evidence>
<dbReference type="SUPFAM" id="SSF160113">
    <property type="entry name" value="YegP-like"/>
    <property type="match status" value="1"/>
</dbReference>
<dbReference type="EMBL" id="JAVHUY010000090">
    <property type="protein sequence ID" value="MDQ7911477.1"/>
    <property type="molecule type" value="Genomic_DNA"/>
</dbReference>
<sequence length="61" mass="6506">MVRYEIRRSSSSSQPYYCRAVSTGNNAVLMTSETYRAKADAVNVANIMKGGSGGATVVDLT</sequence>
<reference evidence="1 2" key="1">
    <citation type="submission" date="2023-08" db="EMBL/GenBank/DDBJ databases">
        <title>Phytohabitans sansha sp. nov., isolated from marine sediment.</title>
        <authorList>
            <person name="Zhao Y."/>
            <person name="Yi K."/>
        </authorList>
    </citation>
    <scope>NUCLEOTIDE SEQUENCE [LARGE SCALE GENOMIC DNA]</scope>
    <source>
        <strain evidence="1 2">ZYX-F-186</strain>
    </source>
</reference>
<proteinExistence type="predicted"/>
<name>A0ABU0ZY69_9ACTN</name>
<evidence type="ECO:0008006" key="3">
    <source>
        <dbReference type="Google" id="ProtNLM"/>
    </source>
</evidence>
<dbReference type="Proteomes" id="UP001230908">
    <property type="component" value="Unassembled WGS sequence"/>
</dbReference>
<organism evidence="1 2">
    <name type="scientific">Phytohabitans maris</name>
    <dbReference type="NCBI Taxonomy" id="3071409"/>
    <lineage>
        <taxon>Bacteria</taxon>
        <taxon>Bacillati</taxon>
        <taxon>Actinomycetota</taxon>
        <taxon>Actinomycetes</taxon>
        <taxon>Micromonosporales</taxon>
        <taxon>Micromonosporaceae</taxon>
    </lineage>
</organism>
<gene>
    <name evidence="1" type="ORF">RB614_44030</name>
</gene>
<protein>
    <recommendedName>
        <fullName evidence="3">DUF1508 domain-containing protein</fullName>
    </recommendedName>
</protein>